<keyword evidence="8" id="KW-1185">Reference proteome</keyword>
<dbReference type="Pfam" id="PF00335">
    <property type="entry name" value="Tetraspanin"/>
    <property type="match status" value="1"/>
</dbReference>
<evidence type="ECO:0000256" key="4">
    <source>
        <dbReference type="ARBA" id="ARBA00023136"/>
    </source>
</evidence>
<accession>A0A2B4SCY3</accession>
<evidence type="ECO:0000259" key="6">
    <source>
        <dbReference type="PROSITE" id="PS50878"/>
    </source>
</evidence>
<dbReference type="OrthoDB" id="438211at2759"/>
<dbReference type="GO" id="GO:0005886">
    <property type="term" value="C:plasma membrane"/>
    <property type="evidence" value="ECO:0007669"/>
    <property type="project" value="TreeGrafter"/>
</dbReference>
<feature type="transmembrane region" description="Helical" evidence="5">
    <location>
        <begin position="238"/>
        <end position="262"/>
    </location>
</feature>
<dbReference type="InterPro" id="IPR000477">
    <property type="entry name" value="RT_dom"/>
</dbReference>
<keyword evidence="2 5" id="KW-0812">Transmembrane</keyword>
<comment type="caution">
    <text evidence="7">The sequence shown here is derived from an EMBL/GenBank/DDBJ whole genome shotgun (WGS) entry which is preliminary data.</text>
</comment>
<feature type="domain" description="Reverse transcriptase" evidence="6">
    <location>
        <begin position="1"/>
        <end position="116"/>
    </location>
</feature>
<dbReference type="PANTHER" id="PTHR19282:SF534">
    <property type="entry name" value="TETRASPANIN FAMILY-RELATED"/>
    <property type="match status" value="1"/>
</dbReference>
<gene>
    <name evidence="7" type="primary">TSPAN9</name>
    <name evidence="7" type="ORF">AWC38_SpisGene7533</name>
</gene>
<evidence type="ECO:0000256" key="2">
    <source>
        <dbReference type="ARBA" id="ARBA00022692"/>
    </source>
</evidence>
<dbReference type="STRING" id="50429.A0A2B4SCY3"/>
<dbReference type="Proteomes" id="UP000225706">
    <property type="component" value="Unassembled WGS sequence"/>
</dbReference>
<dbReference type="InterPro" id="IPR008952">
    <property type="entry name" value="Tetraspanin_EC2_sf"/>
</dbReference>
<dbReference type="FunFam" id="1.10.1450.10:FF:000029">
    <property type="entry name" value="Tetraspanin"/>
    <property type="match status" value="1"/>
</dbReference>
<dbReference type="Gene3D" id="1.10.1450.10">
    <property type="entry name" value="Tetraspanin"/>
    <property type="match status" value="1"/>
</dbReference>
<sequence length="432" mass="48247">MQYTVINGVKSDMLPVTNGIPQGSVLGPILFTLFTNDLPAAITTGSLFMHADDTSIFSIGESADAAIASLNCALQEVFRWCLENCLTPHPAKSEVVLISTPTIIGPLPPIFLGKSVLGYVKKSRLLGMIVDDKLTWIPHMLELKKNFANKIDLLKRSRFLPKNVLLKFYFSVILPSVKCMKMTGDCGYKCLKFMVVFFNLLFWLAGCTLFGLGIWLLSNKGEVAGDYTKLAGSINYRAAPILCVVIGAVTIVVAFMACCGAIKENQCMLGSYFAFIVVIFFLEITAIVLTYVNREEIENNLRGDIQETLNEYRDPEHEAVTRAIDEIQGSFKCCGNYQYIDWFNTSWGRRNKGSIPKSCCKDPSDDTCNKNATQDPTKVYTQGCYDFVRKYLLNNLHVISGFGIWIAVIQIMGMIFSLCLCCQIRYNNDTYV</sequence>
<dbReference type="PROSITE" id="PS50878">
    <property type="entry name" value="RT_POL"/>
    <property type="match status" value="1"/>
</dbReference>
<feature type="transmembrane region" description="Helical" evidence="5">
    <location>
        <begin position="402"/>
        <end position="422"/>
    </location>
</feature>
<keyword evidence="3 5" id="KW-1133">Transmembrane helix</keyword>
<dbReference type="EMBL" id="LSMT01000096">
    <property type="protein sequence ID" value="PFX27741.1"/>
    <property type="molecule type" value="Genomic_DNA"/>
</dbReference>
<name>A0A2B4SCY3_STYPI</name>
<evidence type="ECO:0000256" key="5">
    <source>
        <dbReference type="SAM" id="Phobius"/>
    </source>
</evidence>
<dbReference type="AlphaFoldDB" id="A0A2B4SCY3"/>
<evidence type="ECO:0000313" key="8">
    <source>
        <dbReference type="Proteomes" id="UP000225706"/>
    </source>
</evidence>
<dbReference type="PRINTS" id="PR00259">
    <property type="entry name" value="TMFOUR"/>
</dbReference>
<feature type="transmembrane region" description="Helical" evidence="5">
    <location>
        <begin position="269"/>
        <end position="292"/>
    </location>
</feature>
<feature type="transmembrane region" description="Helical" evidence="5">
    <location>
        <begin position="190"/>
        <end position="218"/>
    </location>
</feature>
<dbReference type="Pfam" id="PF00078">
    <property type="entry name" value="RVT_1"/>
    <property type="match status" value="1"/>
</dbReference>
<comment type="subcellular location">
    <subcellularLocation>
        <location evidence="1">Membrane</location>
        <topology evidence="1">Multi-pass membrane protein</topology>
    </subcellularLocation>
</comment>
<evidence type="ECO:0000256" key="3">
    <source>
        <dbReference type="ARBA" id="ARBA00022989"/>
    </source>
</evidence>
<dbReference type="InterPro" id="IPR018499">
    <property type="entry name" value="Tetraspanin/Peripherin"/>
</dbReference>
<protein>
    <submittedName>
        <fullName evidence="7">Tetraspanin-9</fullName>
    </submittedName>
</protein>
<proteinExistence type="predicted"/>
<dbReference type="PANTHER" id="PTHR19282">
    <property type="entry name" value="TETRASPANIN"/>
    <property type="match status" value="1"/>
</dbReference>
<evidence type="ECO:0000256" key="1">
    <source>
        <dbReference type="ARBA" id="ARBA00004141"/>
    </source>
</evidence>
<organism evidence="7 8">
    <name type="scientific">Stylophora pistillata</name>
    <name type="common">Smooth cauliflower coral</name>
    <dbReference type="NCBI Taxonomy" id="50429"/>
    <lineage>
        <taxon>Eukaryota</taxon>
        <taxon>Metazoa</taxon>
        <taxon>Cnidaria</taxon>
        <taxon>Anthozoa</taxon>
        <taxon>Hexacorallia</taxon>
        <taxon>Scleractinia</taxon>
        <taxon>Astrocoeniina</taxon>
        <taxon>Pocilloporidae</taxon>
        <taxon>Stylophora</taxon>
    </lineage>
</organism>
<evidence type="ECO:0000313" key="7">
    <source>
        <dbReference type="EMBL" id="PFX27741.1"/>
    </source>
</evidence>
<dbReference type="SUPFAM" id="SSF48652">
    <property type="entry name" value="Tetraspanin"/>
    <property type="match status" value="1"/>
</dbReference>
<reference evidence="8" key="1">
    <citation type="journal article" date="2017" name="bioRxiv">
        <title>Comparative analysis of the genomes of Stylophora pistillata and Acropora digitifera provides evidence for extensive differences between species of corals.</title>
        <authorList>
            <person name="Voolstra C.R."/>
            <person name="Li Y."/>
            <person name="Liew Y.J."/>
            <person name="Baumgarten S."/>
            <person name="Zoccola D."/>
            <person name="Flot J.-F."/>
            <person name="Tambutte S."/>
            <person name="Allemand D."/>
            <person name="Aranda M."/>
        </authorList>
    </citation>
    <scope>NUCLEOTIDE SEQUENCE [LARGE SCALE GENOMIC DNA]</scope>
</reference>
<keyword evidence="4 5" id="KW-0472">Membrane</keyword>